<dbReference type="GO" id="GO:0005829">
    <property type="term" value="C:cytosol"/>
    <property type="evidence" value="ECO:0007669"/>
    <property type="project" value="TreeGrafter"/>
</dbReference>
<dbReference type="NCBIfam" id="TIGR02033">
    <property type="entry name" value="D-hydantoinase"/>
    <property type="match status" value="1"/>
</dbReference>
<dbReference type="SUPFAM" id="SSF51556">
    <property type="entry name" value="Metallo-dependent hydrolases"/>
    <property type="match status" value="1"/>
</dbReference>
<accession>A0A4R1R743</accession>
<dbReference type="CDD" id="cd01314">
    <property type="entry name" value="D-HYD"/>
    <property type="match status" value="1"/>
</dbReference>
<evidence type="ECO:0000313" key="7">
    <source>
        <dbReference type="EMBL" id="TCL61414.1"/>
    </source>
</evidence>
<evidence type="ECO:0000259" key="6">
    <source>
        <dbReference type="Pfam" id="PF01979"/>
    </source>
</evidence>
<dbReference type="STRING" id="1650663.GCA_001486665_02988"/>
<organism evidence="7 8">
    <name type="scientific">Allofournierella massiliensis</name>
    <dbReference type="NCBI Taxonomy" id="1650663"/>
    <lineage>
        <taxon>Bacteria</taxon>
        <taxon>Bacillati</taxon>
        <taxon>Bacillota</taxon>
        <taxon>Clostridia</taxon>
        <taxon>Eubacteriales</taxon>
        <taxon>Oscillospiraceae</taxon>
        <taxon>Allofournierella</taxon>
    </lineage>
</organism>
<dbReference type="GO" id="GO:0016812">
    <property type="term" value="F:hydrolase activity, acting on carbon-nitrogen (but not peptide) bonds, in cyclic amides"/>
    <property type="evidence" value="ECO:0007669"/>
    <property type="project" value="TreeGrafter"/>
</dbReference>
<dbReference type="RefSeq" id="WP_058966319.1">
    <property type="nucleotide sequence ID" value="NZ_CABKVM010000019.1"/>
</dbReference>
<dbReference type="OrthoDB" id="9802793at2"/>
<dbReference type="InterPro" id="IPR050378">
    <property type="entry name" value="Metallo-dep_Hydrolases_sf"/>
</dbReference>
<comment type="similarity">
    <text evidence="2">Belongs to the metallo-dependent hydrolases superfamily. Hydantoinase/dihydropyrimidinase family.</text>
</comment>
<protein>
    <submittedName>
        <fullName evidence="7">Dihydropyrimidinase</fullName>
    </submittedName>
</protein>
<dbReference type="Gene3D" id="3.20.20.140">
    <property type="entry name" value="Metal-dependent hydrolases"/>
    <property type="match status" value="1"/>
</dbReference>
<dbReference type="Pfam" id="PF01979">
    <property type="entry name" value="Amidohydro_1"/>
    <property type="match status" value="1"/>
</dbReference>
<evidence type="ECO:0000256" key="1">
    <source>
        <dbReference type="ARBA" id="ARBA00001947"/>
    </source>
</evidence>
<dbReference type="InterPro" id="IPR011059">
    <property type="entry name" value="Metal-dep_hydrolase_composite"/>
</dbReference>
<dbReference type="GO" id="GO:0046872">
    <property type="term" value="F:metal ion binding"/>
    <property type="evidence" value="ECO:0007669"/>
    <property type="project" value="UniProtKB-KW"/>
</dbReference>
<dbReference type="PANTHER" id="PTHR11647:SF1">
    <property type="entry name" value="COLLAPSIN RESPONSE MEDIATOR PROTEIN"/>
    <property type="match status" value="1"/>
</dbReference>
<feature type="modified residue" description="N6-carboxylysine" evidence="5">
    <location>
        <position position="149"/>
    </location>
</feature>
<gene>
    <name evidence="7" type="ORF">EDD77_102153</name>
</gene>
<evidence type="ECO:0000256" key="4">
    <source>
        <dbReference type="ARBA" id="ARBA00022801"/>
    </source>
</evidence>
<keyword evidence="4" id="KW-0378">Hydrolase</keyword>
<proteinExistence type="inferred from homology"/>
<feature type="domain" description="Amidohydrolase-related" evidence="6">
    <location>
        <begin position="49"/>
        <end position="433"/>
    </location>
</feature>
<evidence type="ECO:0000313" key="8">
    <source>
        <dbReference type="Proteomes" id="UP000295184"/>
    </source>
</evidence>
<evidence type="ECO:0000256" key="2">
    <source>
        <dbReference type="ARBA" id="ARBA00008829"/>
    </source>
</evidence>
<dbReference type="Gene3D" id="2.30.40.10">
    <property type="entry name" value="Urease, subunit C, domain 1"/>
    <property type="match status" value="1"/>
</dbReference>
<name>A0A4R1R743_9FIRM</name>
<evidence type="ECO:0000256" key="5">
    <source>
        <dbReference type="PIRSR" id="PIRSR611778-50"/>
    </source>
</evidence>
<dbReference type="InterPro" id="IPR032466">
    <property type="entry name" value="Metal_Hydrolase"/>
</dbReference>
<keyword evidence="3" id="KW-0479">Metal-binding</keyword>
<dbReference type="AlphaFoldDB" id="A0A4R1R743"/>
<dbReference type="EMBL" id="SLUM01000002">
    <property type="protein sequence ID" value="TCL61414.1"/>
    <property type="molecule type" value="Genomic_DNA"/>
</dbReference>
<comment type="caution">
    <text evidence="7">The sequence shown here is derived from an EMBL/GenBank/DDBJ whole genome shotgun (WGS) entry which is preliminary data.</text>
</comment>
<dbReference type="FunFam" id="3.20.20.140:FF:000076">
    <property type="entry name" value="Dihydropyrimidinase like 2"/>
    <property type="match status" value="1"/>
</dbReference>
<comment type="cofactor">
    <cofactor evidence="1">
        <name>Zn(2+)</name>
        <dbReference type="ChEBI" id="CHEBI:29105"/>
    </cofactor>
</comment>
<evidence type="ECO:0000256" key="3">
    <source>
        <dbReference type="ARBA" id="ARBA00022723"/>
    </source>
</evidence>
<comment type="PTM">
    <text evidence="5">Carbamylation allows a single lysine to coordinate two divalent metal cations.</text>
</comment>
<dbReference type="SUPFAM" id="SSF51338">
    <property type="entry name" value="Composite domain of metallo-dependent hydrolases"/>
    <property type="match status" value="1"/>
</dbReference>
<sequence length="452" mass="48683">MIIIQNGQLVSPSGLTRADLALDGGRIVAIEPHIEPGEGDTVHDAAGCYVFPGFIDGHTHLDMESGSLVTADDFTTGTRAAVCGGTTTIVDFATQDKGGTLNDALDAWHKKADGKCSCNYAFHMAITDWNDQVKAELPEMFRRGVTSFKAYMAYDALKVNDAELLEILQSLKPFGGILGVHCENGLLVNELQARQKELGHFGPDAHPVSRPAEVEAEAVNRLCYLGKLAGTPVHVVHLSTELGLEEVRAARKKGVKVYAETCPQYLTMDESRYKAPGFEGAKYVMSPPLRTPADVQALRKAVAAGEIDTIATDHCSYNFKGQKDLGIEDFTKIPNGGPGIEHRPMVVYTSMVQSGELAVTDFCRLLAENPAKLFGMYPRKGVLAVGSDADVTVWDPEAKTVITAARQQQNVDYTPYEGFAVTGMPKAVFVGGVLAAEYGQPTGLLAGTYVKR</sequence>
<dbReference type="InterPro" id="IPR006680">
    <property type="entry name" value="Amidohydro-rel"/>
</dbReference>
<dbReference type="PANTHER" id="PTHR11647">
    <property type="entry name" value="HYDRANTOINASE/DIHYDROPYRIMIDINASE FAMILY MEMBER"/>
    <property type="match status" value="1"/>
</dbReference>
<dbReference type="InterPro" id="IPR011778">
    <property type="entry name" value="Hydantoinase/dihydroPyrase"/>
</dbReference>
<dbReference type="Proteomes" id="UP000295184">
    <property type="component" value="Unassembled WGS sequence"/>
</dbReference>
<reference evidence="7 8" key="1">
    <citation type="submission" date="2019-03" db="EMBL/GenBank/DDBJ databases">
        <title>Genomic Encyclopedia of Type Strains, Phase IV (KMG-IV): sequencing the most valuable type-strain genomes for metagenomic binning, comparative biology and taxonomic classification.</title>
        <authorList>
            <person name="Goeker M."/>
        </authorList>
    </citation>
    <scope>NUCLEOTIDE SEQUENCE [LARGE SCALE GENOMIC DNA]</scope>
    <source>
        <strain evidence="7 8">DSM 100451</strain>
    </source>
</reference>